<evidence type="ECO:0000313" key="2">
    <source>
        <dbReference type="EMBL" id="TNM85396.1"/>
    </source>
</evidence>
<organism evidence="2 3">
    <name type="scientific">Takifugu bimaculatus</name>
    <dbReference type="NCBI Taxonomy" id="433685"/>
    <lineage>
        <taxon>Eukaryota</taxon>
        <taxon>Metazoa</taxon>
        <taxon>Chordata</taxon>
        <taxon>Craniata</taxon>
        <taxon>Vertebrata</taxon>
        <taxon>Euteleostomi</taxon>
        <taxon>Actinopterygii</taxon>
        <taxon>Neopterygii</taxon>
        <taxon>Teleostei</taxon>
        <taxon>Neoteleostei</taxon>
        <taxon>Acanthomorphata</taxon>
        <taxon>Eupercaria</taxon>
        <taxon>Tetraodontiformes</taxon>
        <taxon>Tetradontoidea</taxon>
        <taxon>Tetraodontidae</taxon>
        <taxon>Takifugu</taxon>
    </lineage>
</organism>
<name>A0A4Z2B144_9TELE</name>
<dbReference type="Proteomes" id="UP000516260">
    <property type="component" value="Chromosome 8"/>
</dbReference>
<evidence type="ECO:0000313" key="3">
    <source>
        <dbReference type="Proteomes" id="UP000516260"/>
    </source>
</evidence>
<evidence type="ECO:0000256" key="1">
    <source>
        <dbReference type="SAM" id="MobiDB-lite"/>
    </source>
</evidence>
<feature type="compositionally biased region" description="Polar residues" evidence="1">
    <location>
        <begin position="110"/>
        <end position="120"/>
    </location>
</feature>
<proteinExistence type="predicted"/>
<dbReference type="AlphaFoldDB" id="A0A4Z2B144"/>
<sequence>MTMSDESPTPSEEALEATTPEEAALAEETMVTAPERSVEEGEDVRSAETSAEPEVLPAEGPKCTSEPPETAPLCHSVEETVPPAAQGEEALSEGATDETKSEESHKPKVSSWTVRSCSLM</sequence>
<keyword evidence="3" id="KW-1185">Reference proteome</keyword>
<feature type="compositionally biased region" description="Low complexity" evidence="1">
    <location>
        <begin position="8"/>
        <end position="29"/>
    </location>
</feature>
<reference evidence="2 3" key="1">
    <citation type="submission" date="2019-04" db="EMBL/GenBank/DDBJ databases">
        <title>The sequence and de novo assembly of Takifugu bimaculatus genome using PacBio and Hi-C technologies.</title>
        <authorList>
            <person name="Xu P."/>
            <person name="Liu B."/>
            <person name="Zhou Z."/>
        </authorList>
    </citation>
    <scope>NUCLEOTIDE SEQUENCE [LARGE SCALE GENOMIC DNA]</scope>
    <source>
        <strain evidence="2">TB-2018</strain>
        <tissue evidence="2">Muscle</tissue>
    </source>
</reference>
<comment type="caution">
    <text evidence="2">The sequence shown here is derived from an EMBL/GenBank/DDBJ whole genome shotgun (WGS) entry which is preliminary data.</text>
</comment>
<protein>
    <submittedName>
        <fullName evidence="2">Uncharacterized protein</fullName>
    </submittedName>
</protein>
<dbReference type="EMBL" id="SWLE01000021">
    <property type="protein sequence ID" value="TNM85396.1"/>
    <property type="molecule type" value="Genomic_DNA"/>
</dbReference>
<accession>A0A4Z2B144</accession>
<feature type="compositionally biased region" description="Basic and acidic residues" evidence="1">
    <location>
        <begin position="36"/>
        <end position="46"/>
    </location>
</feature>
<gene>
    <name evidence="2" type="ORF">fugu_007667</name>
</gene>
<feature type="compositionally biased region" description="Basic and acidic residues" evidence="1">
    <location>
        <begin position="97"/>
        <end position="106"/>
    </location>
</feature>
<feature type="region of interest" description="Disordered" evidence="1">
    <location>
        <begin position="1"/>
        <end position="120"/>
    </location>
</feature>